<comment type="caution">
    <text evidence="1">The sequence shown here is derived from an EMBL/GenBank/DDBJ whole genome shotgun (WGS) entry which is preliminary data.</text>
</comment>
<sequence>MLAINACVSTWLAGFVQAHVREFLHWRDQRLRVLTEAVSNMKGVKLYSWQSAFIERISKIRDSQELRALRKVGMWKAVMNTSSSLTTVLIGLVTFATYEIFDGVSRGPLTSKLIFVSLSYFLLIQEPISQGPSVIALFINAARSYARLCSFATSAELDPDAVLAGAYDGDSPTATSDDVLVSIRDGNFKWLASNDASTLKGIDIKCKRNQLVAVIGRVGAGKSSLASAILGDMIKVSGKVTVCGSLAYVPQQAWIMNATLRDNILFGHRFDQVLYDRVLDGCALRPDLEMLPAGDMTEIGEKGINLSGGQKARVSLARAVYSRADVYILDDPLAAVDAHVGKHIFAHVLGPQGMLKTRARILITNAVQYLSNVDNIVMLRDGQVAESGSFSHVMGSRGEIFDYINVHMSESSPDSSASSVFDVDSISISEELSATSLSSMPRLSRTKTIASSSSCSSTTEAPSHGSVHKLIAKEERTVGGTQWETIQFYARACGI</sequence>
<dbReference type="Proteomes" id="UP001139981">
    <property type="component" value="Unassembled WGS sequence"/>
</dbReference>
<evidence type="ECO:0000313" key="1">
    <source>
        <dbReference type="EMBL" id="KAJ2889627.1"/>
    </source>
</evidence>
<gene>
    <name evidence="1" type="ORF">IWW38_004597</name>
</gene>
<dbReference type="EMBL" id="JANBVB010001741">
    <property type="protein sequence ID" value="KAJ2889627.1"/>
    <property type="molecule type" value="Genomic_DNA"/>
</dbReference>
<keyword evidence="2" id="KW-1185">Reference proteome</keyword>
<evidence type="ECO:0000313" key="2">
    <source>
        <dbReference type="Proteomes" id="UP001139981"/>
    </source>
</evidence>
<name>A0ACC1LZ03_9FUNG</name>
<proteinExistence type="predicted"/>
<protein>
    <submittedName>
        <fullName evidence="1">Uncharacterized protein</fullName>
    </submittedName>
</protein>
<accession>A0ACC1LZ03</accession>
<feature type="non-terminal residue" evidence="1">
    <location>
        <position position="495"/>
    </location>
</feature>
<reference evidence="1" key="1">
    <citation type="submission" date="2022-07" db="EMBL/GenBank/DDBJ databases">
        <title>Phylogenomic reconstructions and comparative analyses of Kickxellomycotina fungi.</title>
        <authorList>
            <person name="Reynolds N.K."/>
            <person name="Stajich J.E."/>
            <person name="Barry K."/>
            <person name="Grigoriev I.V."/>
            <person name="Crous P."/>
            <person name="Smith M.E."/>
        </authorList>
    </citation>
    <scope>NUCLEOTIDE SEQUENCE</scope>
    <source>
        <strain evidence="1">CBS 190363</strain>
    </source>
</reference>
<organism evidence="1 2">
    <name type="scientific">Coemansia aciculifera</name>
    <dbReference type="NCBI Taxonomy" id="417176"/>
    <lineage>
        <taxon>Eukaryota</taxon>
        <taxon>Fungi</taxon>
        <taxon>Fungi incertae sedis</taxon>
        <taxon>Zoopagomycota</taxon>
        <taxon>Kickxellomycotina</taxon>
        <taxon>Kickxellomycetes</taxon>
        <taxon>Kickxellales</taxon>
        <taxon>Kickxellaceae</taxon>
        <taxon>Coemansia</taxon>
    </lineage>
</organism>